<dbReference type="KEGG" id="run:DR864_13210"/>
<name>A0A344TJ22_9BACT</name>
<keyword evidence="1" id="KW-0479">Metal-binding</keyword>
<dbReference type="GO" id="GO:0046872">
    <property type="term" value="F:metal ion binding"/>
    <property type="evidence" value="ECO:0007669"/>
    <property type="project" value="UniProtKB-KW"/>
</dbReference>
<feature type="chain" id="PRO_5017029732" evidence="3">
    <location>
        <begin position="22"/>
        <end position="269"/>
    </location>
</feature>
<accession>A0A344TJ22</accession>
<dbReference type="CDD" id="cd10967">
    <property type="entry name" value="CE4_GLA_like_6s"/>
    <property type="match status" value="1"/>
</dbReference>
<evidence type="ECO:0000256" key="2">
    <source>
        <dbReference type="ARBA" id="ARBA00022801"/>
    </source>
</evidence>
<feature type="signal peptide" evidence="3">
    <location>
        <begin position="1"/>
        <end position="21"/>
    </location>
</feature>
<dbReference type="GO" id="GO:0005975">
    <property type="term" value="P:carbohydrate metabolic process"/>
    <property type="evidence" value="ECO:0007669"/>
    <property type="project" value="InterPro"/>
</dbReference>
<dbReference type="GO" id="GO:0016020">
    <property type="term" value="C:membrane"/>
    <property type="evidence" value="ECO:0007669"/>
    <property type="project" value="TreeGrafter"/>
</dbReference>
<dbReference type="SUPFAM" id="SSF88713">
    <property type="entry name" value="Glycoside hydrolase/deacetylase"/>
    <property type="match status" value="1"/>
</dbReference>
<organism evidence="5 6">
    <name type="scientific">Runella rosea</name>
    <dbReference type="NCBI Taxonomy" id="2259595"/>
    <lineage>
        <taxon>Bacteria</taxon>
        <taxon>Pseudomonadati</taxon>
        <taxon>Bacteroidota</taxon>
        <taxon>Cytophagia</taxon>
        <taxon>Cytophagales</taxon>
        <taxon>Spirosomataceae</taxon>
        <taxon>Runella</taxon>
    </lineage>
</organism>
<dbReference type="Gene3D" id="3.20.20.370">
    <property type="entry name" value="Glycoside hydrolase/deacetylase"/>
    <property type="match status" value="1"/>
</dbReference>
<dbReference type="GO" id="GO:0016810">
    <property type="term" value="F:hydrolase activity, acting on carbon-nitrogen (but not peptide) bonds"/>
    <property type="evidence" value="ECO:0007669"/>
    <property type="project" value="InterPro"/>
</dbReference>
<dbReference type="PANTHER" id="PTHR10587">
    <property type="entry name" value="GLYCOSYL TRANSFERASE-RELATED"/>
    <property type="match status" value="1"/>
</dbReference>
<keyword evidence="6" id="KW-1185">Reference proteome</keyword>
<proteinExistence type="predicted"/>
<keyword evidence="2" id="KW-0378">Hydrolase</keyword>
<protein>
    <submittedName>
        <fullName evidence="5">Polysaccharide deacetylase</fullName>
    </submittedName>
</protein>
<dbReference type="Proteomes" id="UP000251993">
    <property type="component" value="Chromosome"/>
</dbReference>
<dbReference type="OrthoDB" id="9806342at2"/>
<dbReference type="RefSeq" id="WP_114067426.1">
    <property type="nucleotide sequence ID" value="NZ_CP030850.1"/>
</dbReference>
<evidence type="ECO:0000256" key="3">
    <source>
        <dbReference type="SAM" id="SignalP"/>
    </source>
</evidence>
<evidence type="ECO:0000313" key="5">
    <source>
        <dbReference type="EMBL" id="AXE18643.1"/>
    </source>
</evidence>
<gene>
    <name evidence="5" type="ORF">DR864_13210</name>
</gene>
<sequence>MKSLSYLLSFVILLTITHLSAAQTPPATPAFWPEGKRVALSLSFDDARLSQVDVGTKLFDEYGVKATFFVLTSSVSKRLDAWKQAIANGHEIGNHTEQHPCSGNFPWAKPKALEEYTLDKMKSELIRTNKALEEQLGITPRVFAYPCGQTFVGRGVNTKSYIPLIAELFSVGRGWLDEGPNDPTFCDMAQLTGMEMDGKEFEQILPIIENAKKTGHWVVLAGHEVGESGNQTARVAMLRKLCEYAQNPANGVWIAPIGTVAKYVQEKRK</sequence>
<dbReference type="InterPro" id="IPR002509">
    <property type="entry name" value="NODB_dom"/>
</dbReference>
<dbReference type="AlphaFoldDB" id="A0A344TJ22"/>
<dbReference type="EMBL" id="CP030850">
    <property type="protein sequence ID" value="AXE18643.1"/>
    <property type="molecule type" value="Genomic_DNA"/>
</dbReference>
<reference evidence="5 6" key="1">
    <citation type="submission" date="2018-07" db="EMBL/GenBank/DDBJ databases">
        <title>Genome sequencing of Runella.</title>
        <authorList>
            <person name="Baek M.-G."/>
            <person name="Yi H."/>
        </authorList>
    </citation>
    <scope>NUCLEOTIDE SEQUENCE [LARGE SCALE GENOMIC DNA]</scope>
    <source>
        <strain evidence="5 6">HYN0085</strain>
    </source>
</reference>
<feature type="domain" description="NodB homology" evidence="4">
    <location>
        <begin position="38"/>
        <end position="255"/>
    </location>
</feature>
<evidence type="ECO:0000256" key="1">
    <source>
        <dbReference type="ARBA" id="ARBA00022723"/>
    </source>
</evidence>
<dbReference type="InterPro" id="IPR050248">
    <property type="entry name" value="Polysacc_deacetylase_ArnD"/>
</dbReference>
<evidence type="ECO:0000313" key="6">
    <source>
        <dbReference type="Proteomes" id="UP000251993"/>
    </source>
</evidence>
<dbReference type="InterPro" id="IPR011330">
    <property type="entry name" value="Glyco_hydro/deAcase_b/a-brl"/>
</dbReference>
<dbReference type="PROSITE" id="PS51677">
    <property type="entry name" value="NODB"/>
    <property type="match status" value="1"/>
</dbReference>
<evidence type="ECO:0000259" key="4">
    <source>
        <dbReference type="PROSITE" id="PS51677"/>
    </source>
</evidence>
<dbReference type="PANTHER" id="PTHR10587:SF133">
    <property type="entry name" value="CHITIN DEACETYLASE 1-RELATED"/>
    <property type="match status" value="1"/>
</dbReference>
<dbReference type="Pfam" id="PF01522">
    <property type="entry name" value="Polysacc_deac_1"/>
    <property type="match status" value="1"/>
</dbReference>
<keyword evidence="3" id="KW-0732">Signal</keyword>